<organism evidence="7 8">
    <name type="scientific">Roseibium alexandrii</name>
    <dbReference type="NCBI Taxonomy" id="388408"/>
    <lineage>
        <taxon>Bacteria</taxon>
        <taxon>Pseudomonadati</taxon>
        <taxon>Pseudomonadota</taxon>
        <taxon>Alphaproteobacteria</taxon>
        <taxon>Hyphomicrobiales</taxon>
        <taxon>Stappiaceae</taxon>
        <taxon>Roseibium</taxon>
    </lineage>
</organism>
<keyword evidence="4 6" id="KW-1133">Transmembrane helix</keyword>
<evidence type="ECO:0000313" key="8">
    <source>
        <dbReference type="Proteomes" id="UP000053235"/>
    </source>
</evidence>
<feature type="transmembrane region" description="Helical" evidence="6">
    <location>
        <begin position="75"/>
        <end position="97"/>
    </location>
</feature>
<feature type="transmembrane region" description="Helical" evidence="6">
    <location>
        <begin position="189"/>
        <end position="206"/>
    </location>
</feature>
<dbReference type="PANTHER" id="PTHR23291:SF50">
    <property type="entry name" value="PROTEIN LIFEGUARD 4"/>
    <property type="match status" value="1"/>
</dbReference>
<dbReference type="PANTHER" id="PTHR23291">
    <property type="entry name" value="BAX INHIBITOR-RELATED"/>
    <property type="match status" value="1"/>
</dbReference>
<evidence type="ECO:0000256" key="2">
    <source>
        <dbReference type="ARBA" id="ARBA00010350"/>
    </source>
</evidence>
<name>A0A0M7A3S0_9HYPH</name>
<feature type="transmembrane region" description="Helical" evidence="6">
    <location>
        <begin position="109"/>
        <end position="128"/>
    </location>
</feature>
<feature type="transmembrane region" description="Helical" evidence="6">
    <location>
        <begin position="235"/>
        <end position="251"/>
    </location>
</feature>
<accession>A0A0M7A3S0</accession>
<proteinExistence type="inferred from homology"/>
<dbReference type="STRING" id="388408.LAX5112_02225"/>
<evidence type="ECO:0000256" key="3">
    <source>
        <dbReference type="ARBA" id="ARBA00022692"/>
    </source>
</evidence>
<evidence type="ECO:0000256" key="4">
    <source>
        <dbReference type="ARBA" id="ARBA00022989"/>
    </source>
</evidence>
<reference evidence="8" key="1">
    <citation type="submission" date="2015-07" db="EMBL/GenBank/DDBJ databases">
        <authorList>
            <person name="Rodrigo-Torres Lidia"/>
            <person name="Arahal R.David."/>
        </authorList>
    </citation>
    <scope>NUCLEOTIDE SEQUENCE [LARGE SCALE GENOMIC DNA]</scope>
    <source>
        <strain evidence="8">CECT 5112</strain>
    </source>
</reference>
<feature type="transmembrane region" description="Helical" evidence="6">
    <location>
        <begin position="165"/>
        <end position="183"/>
    </location>
</feature>
<dbReference type="Proteomes" id="UP000053235">
    <property type="component" value="Unassembled WGS sequence"/>
</dbReference>
<evidence type="ECO:0000256" key="6">
    <source>
        <dbReference type="RuleBase" id="RU004379"/>
    </source>
</evidence>
<dbReference type="Pfam" id="PF01027">
    <property type="entry name" value="Bax1-I"/>
    <property type="match status" value="1"/>
</dbReference>
<protein>
    <submittedName>
        <fullName evidence="7">Inner membrane protein YbhL</fullName>
    </submittedName>
</protein>
<dbReference type="OrthoDB" id="9793828at2"/>
<dbReference type="AlphaFoldDB" id="A0A0M7A3S0"/>
<sequence length="254" mass="27403">MSTFDRQSQGAYSVAGARAEAGIDQGLRAYMLGVYNYMTFGLALTGFFAIGTYMMSVVTNDAGSIVGLTPLGNAIFASPLKWVVMLAPLGMVLWLSFRIQSMSASTARTMFLIYSALMGVSLSSIFMVYTGGSIARVFFITAASFGALSIFGYTTKKDLSAWGSFLFMGLIGIVIASLVNIFLGSSALQFAISVVGVLVFAGLTAYDTQQIKEMYYEGDSGEVATKKSVMGALRLYLDFINMFLMLLQLFGNRE</sequence>
<dbReference type="InterPro" id="IPR006214">
    <property type="entry name" value="Bax_inhibitor_1-related"/>
</dbReference>
<keyword evidence="8" id="KW-1185">Reference proteome</keyword>
<dbReference type="RefSeq" id="WP_008193278.1">
    <property type="nucleotide sequence ID" value="NZ_CXWD01000007.1"/>
</dbReference>
<keyword evidence="5 6" id="KW-0472">Membrane</keyword>
<evidence type="ECO:0000256" key="1">
    <source>
        <dbReference type="ARBA" id="ARBA00004141"/>
    </source>
</evidence>
<dbReference type="CDD" id="cd10432">
    <property type="entry name" value="BI-1-like_bacterial"/>
    <property type="match status" value="1"/>
</dbReference>
<dbReference type="EMBL" id="CXWD01000007">
    <property type="protein sequence ID" value="CTQ69725.1"/>
    <property type="molecule type" value="Genomic_DNA"/>
</dbReference>
<feature type="transmembrane region" description="Helical" evidence="6">
    <location>
        <begin position="34"/>
        <end position="55"/>
    </location>
</feature>
<evidence type="ECO:0000313" key="7">
    <source>
        <dbReference type="EMBL" id="CTQ69725.1"/>
    </source>
</evidence>
<dbReference type="GO" id="GO:0005886">
    <property type="term" value="C:plasma membrane"/>
    <property type="evidence" value="ECO:0007669"/>
    <property type="project" value="TreeGrafter"/>
</dbReference>
<evidence type="ECO:0000256" key="5">
    <source>
        <dbReference type="ARBA" id="ARBA00023136"/>
    </source>
</evidence>
<feature type="transmembrane region" description="Helical" evidence="6">
    <location>
        <begin position="134"/>
        <end position="153"/>
    </location>
</feature>
<keyword evidence="3 6" id="KW-0812">Transmembrane</keyword>
<comment type="similarity">
    <text evidence="2 6">Belongs to the BI1 family.</text>
</comment>
<comment type="subcellular location">
    <subcellularLocation>
        <location evidence="1">Membrane</location>
        <topology evidence="1">Multi-pass membrane protein</topology>
    </subcellularLocation>
</comment>
<gene>
    <name evidence="7" type="primary">ybhL</name>
    <name evidence="7" type="ORF">LAX5112_02225</name>
</gene>